<evidence type="ECO:0000259" key="7">
    <source>
        <dbReference type="PROSITE" id="PS51012"/>
    </source>
</evidence>
<feature type="transmembrane region" description="Helical" evidence="6">
    <location>
        <begin position="108"/>
        <end position="131"/>
    </location>
</feature>
<dbReference type="RefSeq" id="WP_116347647.1">
    <property type="nucleotide sequence ID" value="NZ_NFZW01000005.1"/>
</dbReference>
<evidence type="ECO:0000256" key="1">
    <source>
        <dbReference type="ARBA" id="ARBA00004141"/>
    </source>
</evidence>
<keyword evidence="3 6" id="KW-0812">Transmembrane</keyword>
<evidence type="ECO:0000256" key="2">
    <source>
        <dbReference type="ARBA" id="ARBA00007783"/>
    </source>
</evidence>
<dbReference type="EMBL" id="NFZW01000005">
    <property type="protein sequence ID" value="RFA38107.1"/>
    <property type="molecule type" value="Genomic_DNA"/>
</dbReference>
<evidence type="ECO:0000256" key="6">
    <source>
        <dbReference type="RuleBase" id="RU361157"/>
    </source>
</evidence>
<organism evidence="8 9">
    <name type="scientific">Alkalilimnicola ehrlichii</name>
    <dbReference type="NCBI Taxonomy" id="351052"/>
    <lineage>
        <taxon>Bacteria</taxon>
        <taxon>Pseudomonadati</taxon>
        <taxon>Pseudomonadota</taxon>
        <taxon>Gammaproteobacteria</taxon>
        <taxon>Chromatiales</taxon>
        <taxon>Ectothiorhodospiraceae</taxon>
        <taxon>Alkalilimnicola</taxon>
    </lineage>
</organism>
<evidence type="ECO:0000256" key="5">
    <source>
        <dbReference type="ARBA" id="ARBA00023136"/>
    </source>
</evidence>
<dbReference type="GO" id="GO:0140359">
    <property type="term" value="F:ABC-type transporter activity"/>
    <property type="evidence" value="ECO:0007669"/>
    <property type="project" value="InterPro"/>
</dbReference>
<proteinExistence type="inferred from homology"/>
<feature type="transmembrane region" description="Helical" evidence="6">
    <location>
        <begin position="143"/>
        <end position="167"/>
    </location>
</feature>
<evidence type="ECO:0000313" key="9">
    <source>
        <dbReference type="Proteomes" id="UP000256763"/>
    </source>
</evidence>
<feature type="domain" description="ABC transmembrane type-2" evidence="7">
    <location>
        <begin position="26"/>
        <end position="255"/>
    </location>
</feature>
<keyword evidence="9" id="KW-1185">Reference proteome</keyword>
<sequence length="260" mass="28659">MIPSRAQQHLIALGTIAYKETHRYLRIWPQTLLPPAVTMTLYFIIFGNLIGPRIGTMDGYAYIDFIVPGIIMMSVITNSYTNVASSFFSAKFQRHIEEMLVSPTPNYIILLGYLIGGIGRGLLVGLVVTLISVAFTRLPIHNIAITVSVVFLTATLCAMGGFINAIYGRKFDDIAIVPTFVLTPLTYLGGVFYSIALLPPVWQHVSQLNPILYTVNAFRYGILGASDINIATAYIILLLFIAMLGWVCLHLLSKGTGLRQ</sequence>
<reference evidence="9" key="1">
    <citation type="submission" date="2017-05" db="EMBL/GenBank/DDBJ databases">
        <authorList>
            <person name="Sharma S."/>
            <person name="Sidhu C."/>
            <person name="Pinnaka A.K."/>
        </authorList>
    </citation>
    <scope>NUCLEOTIDE SEQUENCE [LARGE SCALE GENOMIC DNA]</scope>
    <source>
        <strain evidence="9">AK93</strain>
    </source>
</reference>
<feature type="transmembrane region" description="Helical" evidence="6">
    <location>
        <begin position="228"/>
        <end position="252"/>
    </location>
</feature>
<feature type="transmembrane region" description="Helical" evidence="6">
    <location>
        <begin position="32"/>
        <end position="50"/>
    </location>
</feature>
<comment type="similarity">
    <text evidence="2 6">Belongs to the ABC-2 integral membrane protein family.</text>
</comment>
<keyword evidence="6" id="KW-1003">Cell membrane</keyword>
<keyword evidence="6" id="KW-0813">Transport</keyword>
<dbReference type="InterPro" id="IPR000412">
    <property type="entry name" value="ABC_2_transport"/>
</dbReference>
<keyword evidence="4 6" id="KW-1133">Transmembrane helix</keyword>
<keyword evidence="5 6" id="KW-0472">Membrane</keyword>
<dbReference type="AlphaFoldDB" id="A0A3E0X1S5"/>
<accession>A0A3E0X1S5</accession>
<evidence type="ECO:0000313" key="8">
    <source>
        <dbReference type="EMBL" id="RFA38107.1"/>
    </source>
</evidence>
<dbReference type="InterPro" id="IPR047817">
    <property type="entry name" value="ABC2_TM_bact-type"/>
</dbReference>
<dbReference type="Pfam" id="PF01061">
    <property type="entry name" value="ABC2_membrane"/>
    <property type="match status" value="1"/>
</dbReference>
<dbReference type="InterPro" id="IPR052522">
    <property type="entry name" value="ABC-2_transport_permease"/>
</dbReference>
<evidence type="ECO:0000256" key="4">
    <source>
        <dbReference type="ARBA" id="ARBA00022989"/>
    </source>
</evidence>
<dbReference type="PANTHER" id="PTHR43332:SF2">
    <property type="entry name" value="INNER MEMBRANE TRANSPORT PERMEASE YADH"/>
    <property type="match status" value="1"/>
</dbReference>
<name>A0A3E0X1S5_9GAMM</name>
<dbReference type="NCBIfam" id="NF011648">
    <property type="entry name" value="PRK15066.1"/>
    <property type="match status" value="1"/>
</dbReference>
<dbReference type="Proteomes" id="UP000256763">
    <property type="component" value="Unassembled WGS sequence"/>
</dbReference>
<dbReference type="PRINTS" id="PR00164">
    <property type="entry name" value="ABC2TRNSPORT"/>
</dbReference>
<protein>
    <recommendedName>
        <fullName evidence="6">Transport permease protein</fullName>
    </recommendedName>
</protein>
<feature type="transmembrane region" description="Helical" evidence="6">
    <location>
        <begin position="62"/>
        <end position="88"/>
    </location>
</feature>
<feature type="transmembrane region" description="Helical" evidence="6">
    <location>
        <begin position="174"/>
        <end position="196"/>
    </location>
</feature>
<dbReference type="InterPro" id="IPR013525">
    <property type="entry name" value="ABC2_TM"/>
</dbReference>
<comment type="caution">
    <text evidence="8">The sequence shown here is derived from an EMBL/GenBank/DDBJ whole genome shotgun (WGS) entry which is preliminary data.</text>
</comment>
<dbReference type="PROSITE" id="PS51012">
    <property type="entry name" value="ABC_TM2"/>
    <property type="match status" value="1"/>
</dbReference>
<comment type="subcellular location">
    <subcellularLocation>
        <location evidence="6">Cell inner membrane</location>
        <topology evidence="6">Multi-pass membrane protein</topology>
    </subcellularLocation>
    <subcellularLocation>
        <location evidence="1">Membrane</location>
        <topology evidence="1">Multi-pass membrane protein</topology>
    </subcellularLocation>
</comment>
<dbReference type="GO" id="GO:0043190">
    <property type="term" value="C:ATP-binding cassette (ABC) transporter complex"/>
    <property type="evidence" value="ECO:0007669"/>
    <property type="project" value="InterPro"/>
</dbReference>
<gene>
    <name evidence="8" type="ORF">CAL65_07180</name>
</gene>
<dbReference type="PIRSF" id="PIRSF006648">
    <property type="entry name" value="DrrB"/>
    <property type="match status" value="1"/>
</dbReference>
<evidence type="ECO:0000256" key="3">
    <source>
        <dbReference type="ARBA" id="ARBA00022692"/>
    </source>
</evidence>
<dbReference type="PANTHER" id="PTHR43332">
    <property type="entry name" value="INNER MEMBRANE TRANSPORT PERMEASE YADH-RELATED"/>
    <property type="match status" value="1"/>
</dbReference>